<dbReference type="Gene3D" id="1.10.287.130">
    <property type="match status" value="1"/>
</dbReference>
<dbReference type="PANTHER" id="PTHR45436">
    <property type="entry name" value="SENSOR HISTIDINE KINASE YKOH"/>
    <property type="match status" value="1"/>
</dbReference>
<evidence type="ECO:0000256" key="9">
    <source>
        <dbReference type="ARBA" id="ARBA00023012"/>
    </source>
</evidence>
<dbReference type="InterPro" id="IPR005467">
    <property type="entry name" value="His_kinase_dom"/>
</dbReference>
<evidence type="ECO:0000313" key="13">
    <source>
        <dbReference type="EMBL" id="BCL25664.1"/>
    </source>
</evidence>
<evidence type="ECO:0000313" key="14">
    <source>
        <dbReference type="Proteomes" id="UP000516444"/>
    </source>
</evidence>
<dbReference type="InterPro" id="IPR050428">
    <property type="entry name" value="TCS_sensor_his_kinase"/>
</dbReference>
<dbReference type="KEGG" id="sgm:GCM10017557_05230"/>
<name>A0A7G1NVI4_9ACTN</name>
<dbReference type="Pfam" id="PF02518">
    <property type="entry name" value="HATPase_c"/>
    <property type="match status" value="1"/>
</dbReference>
<evidence type="ECO:0000256" key="4">
    <source>
        <dbReference type="ARBA" id="ARBA00022553"/>
    </source>
</evidence>
<gene>
    <name evidence="13" type="ORF">GCM10017557_05230</name>
</gene>
<protein>
    <recommendedName>
        <fullName evidence="3">histidine kinase</fullName>
        <ecNumber evidence="3">2.7.13.3</ecNumber>
    </recommendedName>
</protein>
<dbReference type="EC" id="2.7.13.3" evidence="3"/>
<dbReference type="PANTHER" id="PTHR45436:SF5">
    <property type="entry name" value="SENSOR HISTIDINE KINASE TRCS"/>
    <property type="match status" value="1"/>
</dbReference>
<keyword evidence="10" id="KW-0472">Membrane</keyword>
<evidence type="ECO:0000259" key="12">
    <source>
        <dbReference type="PROSITE" id="PS50109"/>
    </source>
</evidence>
<comment type="catalytic activity">
    <reaction evidence="1">
        <text>ATP + protein L-histidine = ADP + protein N-phospho-L-histidine.</text>
        <dbReference type="EC" id="2.7.13.3"/>
    </reaction>
</comment>
<feature type="domain" description="Histidine kinase" evidence="12">
    <location>
        <begin position="212"/>
        <end position="449"/>
    </location>
</feature>
<dbReference type="EMBL" id="AP023440">
    <property type="protein sequence ID" value="BCL25664.1"/>
    <property type="molecule type" value="Genomic_DNA"/>
</dbReference>
<dbReference type="PROSITE" id="PS50109">
    <property type="entry name" value="HIS_KIN"/>
    <property type="match status" value="1"/>
</dbReference>
<dbReference type="InterPro" id="IPR036890">
    <property type="entry name" value="HATPase_C_sf"/>
</dbReference>
<dbReference type="CDD" id="cd00082">
    <property type="entry name" value="HisKA"/>
    <property type="match status" value="1"/>
</dbReference>
<dbReference type="Proteomes" id="UP000516444">
    <property type="component" value="Chromosome"/>
</dbReference>
<keyword evidence="8" id="KW-1133">Transmembrane helix</keyword>
<evidence type="ECO:0000256" key="10">
    <source>
        <dbReference type="ARBA" id="ARBA00023136"/>
    </source>
</evidence>
<dbReference type="SUPFAM" id="SSF55874">
    <property type="entry name" value="ATPase domain of HSP90 chaperone/DNA topoisomerase II/histidine kinase"/>
    <property type="match status" value="1"/>
</dbReference>
<dbReference type="PROSITE" id="PS51257">
    <property type="entry name" value="PROKAR_LIPOPROTEIN"/>
    <property type="match status" value="1"/>
</dbReference>
<dbReference type="InterPro" id="IPR036097">
    <property type="entry name" value="HisK_dim/P_sf"/>
</dbReference>
<sequence length="470" mass="49959">MARLRRTRRLMTLLFGSTTAACLVVLAAVAVHIDSESRRSGLDHEVDSRAVGLSQAVWFDDGALHLDPLREDELARSAEVLAVLQTSPAESPSVWNVVPSRRALPERDWLDHIWRSVQEEQETVIVSAPSEEGGRLRWAAAPVWDGDRIGAAVLVGTELARSEQEHDELVRWLALGCTALVCCAAAVGHLLSGRAMRPALLALEQQEQFLAEAAHELRTPLATLRLVVEREGSSDEALRLVDRLSRLVTGLLARARAQAGAQRAELVPLRLDQLVETTVEELPDHESVRVRSEPVVVLGDPDLLAQAVRNLVENAQRHGGPAGSPVEVTVSPGLVTVRDHGAGVPLADRERVFARGVTGVTGGSEAAPEPEAVVRTEVVLGTEAVSETGASGTEAVLSTGTALDTGTAVGTGAGLAIVRWVAELHHGTAHLADAPGGGLIAELRLPRHPERTEWTAPSSSSHEGSDIVGA</sequence>
<dbReference type="AlphaFoldDB" id="A0A7G1NVI4"/>
<dbReference type="GO" id="GO:0005886">
    <property type="term" value="C:plasma membrane"/>
    <property type="evidence" value="ECO:0007669"/>
    <property type="project" value="UniProtKB-SubCell"/>
</dbReference>
<evidence type="ECO:0000256" key="6">
    <source>
        <dbReference type="ARBA" id="ARBA00022692"/>
    </source>
</evidence>
<keyword evidence="6" id="KW-0812">Transmembrane</keyword>
<dbReference type="InterPro" id="IPR003661">
    <property type="entry name" value="HisK_dim/P_dom"/>
</dbReference>
<dbReference type="SMART" id="SM00387">
    <property type="entry name" value="HATPase_c"/>
    <property type="match status" value="1"/>
</dbReference>
<dbReference type="InterPro" id="IPR004358">
    <property type="entry name" value="Sig_transdc_His_kin-like_C"/>
</dbReference>
<reference evidence="13 14" key="1">
    <citation type="journal article" date="2014" name="Int. J. Syst. Evol. Microbiol.">
        <title>Complete genome sequence of Corynebacterium casei LMG S-19264T (=DSM 44701T), isolated from a smear-ripened cheese.</title>
        <authorList>
            <consortium name="US DOE Joint Genome Institute (JGI-PGF)"/>
            <person name="Walter F."/>
            <person name="Albersmeier A."/>
            <person name="Kalinowski J."/>
            <person name="Ruckert C."/>
        </authorList>
    </citation>
    <scope>NUCLEOTIDE SEQUENCE [LARGE SCALE GENOMIC DNA]</scope>
    <source>
        <strain evidence="13 14">JCM 4677</strain>
    </source>
</reference>
<comment type="subcellular location">
    <subcellularLocation>
        <location evidence="2">Cell membrane</location>
    </subcellularLocation>
</comment>
<dbReference type="SMART" id="SM00388">
    <property type="entry name" value="HisKA"/>
    <property type="match status" value="1"/>
</dbReference>
<keyword evidence="5" id="KW-0808">Transferase</keyword>
<keyword evidence="4" id="KW-0597">Phosphoprotein</keyword>
<evidence type="ECO:0000256" key="1">
    <source>
        <dbReference type="ARBA" id="ARBA00000085"/>
    </source>
</evidence>
<feature type="region of interest" description="Disordered" evidence="11">
    <location>
        <begin position="450"/>
        <end position="470"/>
    </location>
</feature>
<keyword evidence="14" id="KW-1185">Reference proteome</keyword>
<evidence type="ECO:0000256" key="5">
    <source>
        <dbReference type="ARBA" id="ARBA00022679"/>
    </source>
</evidence>
<keyword evidence="9" id="KW-0902">Two-component regulatory system</keyword>
<dbReference type="PRINTS" id="PR00344">
    <property type="entry name" value="BCTRLSENSOR"/>
</dbReference>
<dbReference type="GO" id="GO:0000155">
    <property type="term" value="F:phosphorelay sensor kinase activity"/>
    <property type="evidence" value="ECO:0007669"/>
    <property type="project" value="InterPro"/>
</dbReference>
<evidence type="ECO:0000256" key="7">
    <source>
        <dbReference type="ARBA" id="ARBA00022777"/>
    </source>
</evidence>
<proteinExistence type="predicted"/>
<evidence type="ECO:0000256" key="3">
    <source>
        <dbReference type="ARBA" id="ARBA00012438"/>
    </source>
</evidence>
<keyword evidence="7" id="KW-0418">Kinase</keyword>
<dbReference type="SUPFAM" id="SSF47384">
    <property type="entry name" value="Homodimeric domain of signal transducing histidine kinase"/>
    <property type="match status" value="1"/>
</dbReference>
<dbReference type="Gene3D" id="3.30.565.10">
    <property type="entry name" value="Histidine kinase-like ATPase, C-terminal domain"/>
    <property type="match status" value="1"/>
</dbReference>
<accession>A0A7G1NVI4</accession>
<organism evidence="13 14">
    <name type="scientific">Streptomyces aurantiacus</name>
    <dbReference type="NCBI Taxonomy" id="47760"/>
    <lineage>
        <taxon>Bacteria</taxon>
        <taxon>Bacillati</taxon>
        <taxon>Actinomycetota</taxon>
        <taxon>Actinomycetes</taxon>
        <taxon>Kitasatosporales</taxon>
        <taxon>Streptomycetaceae</taxon>
        <taxon>Streptomyces</taxon>
        <taxon>Streptomyces aurantiacus group</taxon>
    </lineage>
</organism>
<evidence type="ECO:0000256" key="2">
    <source>
        <dbReference type="ARBA" id="ARBA00004236"/>
    </source>
</evidence>
<dbReference type="Pfam" id="PF00512">
    <property type="entry name" value="HisKA"/>
    <property type="match status" value="1"/>
</dbReference>
<evidence type="ECO:0000256" key="8">
    <source>
        <dbReference type="ARBA" id="ARBA00022989"/>
    </source>
</evidence>
<dbReference type="InterPro" id="IPR003594">
    <property type="entry name" value="HATPase_dom"/>
</dbReference>
<evidence type="ECO:0000256" key="11">
    <source>
        <dbReference type="SAM" id="MobiDB-lite"/>
    </source>
</evidence>